<feature type="transmembrane region" description="Helical" evidence="10">
    <location>
        <begin position="166"/>
        <end position="189"/>
    </location>
</feature>
<proteinExistence type="predicted"/>
<dbReference type="EMBL" id="JAVRRG010000041">
    <property type="protein sequence ID" value="KAK5093572.1"/>
    <property type="molecule type" value="Genomic_DNA"/>
</dbReference>
<dbReference type="InterPro" id="IPR003593">
    <property type="entry name" value="AAA+_ATPase"/>
</dbReference>
<keyword evidence="3 10" id="KW-0812">Transmembrane</keyword>
<evidence type="ECO:0000256" key="8">
    <source>
        <dbReference type="ARBA" id="ARBA00023180"/>
    </source>
</evidence>
<keyword evidence="5" id="KW-0067">ATP-binding</keyword>
<comment type="caution">
    <text evidence="13">The sequence shown here is derived from an EMBL/GenBank/DDBJ whole genome shotgun (WGS) entry which is preliminary data.</text>
</comment>
<dbReference type="InterPro" id="IPR050173">
    <property type="entry name" value="ABC_transporter_C-like"/>
</dbReference>
<comment type="subcellular location">
    <subcellularLocation>
        <location evidence="1">Membrane</location>
        <topology evidence="1">Multi-pass membrane protein</topology>
    </subcellularLocation>
</comment>
<keyword evidence="14" id="KW-1185">Reference proteome</keyword>
<feature type="transmembrane region" description="Helical" evidence="10">
    <location>
        <begin position="885"/>
        <end position="907"/>
    </location>
</feature>
<evidence type="ECO:0000259" key="11">
    <source>
        <dbReference type="PROSITE" id="PS50893"/>
    </source>
</evidence>
<evidence type="ECO:0000313" key="14">
    <source>
        <dbReference type="Proteomes" id="UP001345013"/>
    </source>
</evidence>
<dbReference type="SMART" id="SM00382">
    <property type="entry name" value="AAA"/>
    <property type="match status" value="2"/>
</dbReference>
<dbReference type="Gene3D" id="1.20.1560.10">
    <property type="entry name" value="ABC transporter type 1, transmembrane domain"/>
    <property type="match status" value="2"/>
</dbReference>
<keyword evidence="6 10" id="KW-1133">Transmembrane helix</keyword>
<gene>
    <name evidence="13" type="ORF">LTR24_004124</name>
</gene>
<keyword evidence="8" id="KW-0325">Glycoprotein</keyword>
<dbReference type="Pfam" id="PF00664">
    <property type="entry name" value="ABC_membrane"/>
    <property type="match status" value="1"/>
</dbReference>
<feature type="domain" description="ABC transmembrane type-1" evidence="12">
    <location>
        <begin position="663"/>
        <end position="941"/>
    </location>
</feature>
<dbReference type="InterPro" id="IPR003439">
    <property type="entry name" value="ABC_transporter-like_ATP-bd"/>
</dbReference>
<feature type="transmembrane region" description="Helical" evidence="10">
    <location>
        <begin position="702"/>
        <end position="728"/>
    </location>
</feature>
<dbReference type="PANTHER" id="PTHR24223:SF399">
    <property type="entry name" value="ABC TRANSPORTER ATNG"/>
    <property type="match status" value="1"/>
</dbReference>
<evidence type="ECO:0000256" key="7">
    <source>
        <dbReference type="ARBA" id="ARBA00023136"/>
    </source>
</evidence>
<reference evidence="13 14" key="1">
    <citation type="submission" date="2023-08" db="EMBL/GenBank/DDBJ databases">
        <title>Black Yeasts Isolated from many extreme environments.</title>
        <authorList>
            <person name="Coleine C."/>
            <person name="Stajich J.E."/>
            <person name="Selbmann L."/>
        </authorList>
    </citation>
    <scope>NUCLEOTIDE SEQUENCE [LARGE SCALE GENOMIC DNA]</scope>
    <source>
        <strain evidence="13 14">CCFEE 5885</strain>
    </source>
</reference>
<evidence type="ECO:0000256" key="4">
    <source>
        <dbReference type="ARBA" id="ARBA00022741"/>
    </source>
</evidence>
<protein>
    <submittedName>
        <fullName evidence="13">Uncharacterized protein</fullName>
    </submittedName>
</protein>
<accession>A0ABR0KCV2</accession>
<keyword evidence="4" id="KW-0547">Nucleotide-binding</keyword>
<feature type="domain" description="ABC transporter" evidence="11">
    <location>
        <begin position="373"/>
        <end position="609"/>
    </location>
</feature>
<dbReference type="Gene3D" id="3.40.50.300">
    <property type="entry name" value="P-loop containing nucleotide triphosphate hydrolases"/>
    <property type="match status" value="2"/>
</dbReference>
<feature type="transmembrane region" description="Helical" evidence="10">
    <location>
        <begin position="652"/>
        <end position="682"/>
    </location>
</feature>
<feature type="transmembrane region" description="Helical" evidence="10">
    <location>
        <begin position="67"/>
        <end position="90"/>
    </location>
</feature>
<dbReference type="PROSITE" id="PS50929">
    <property type="entry name" value="ABC_TM1F"/>
    <property type="match status" value="2"/>
</dbReference>
<dbReference type="InterPro" id="IPR027417">
    <property type="entry name" value="P-loop_NTPase"/>
</dbReference>
<feature type="domain" description="ABC transmembrane type-1" evidence="12">
    <location>
        <begin position="41"/>
        <end position="312"/>
    </location>
</feature>
<keyword evidence="2" id="KW-0813">Transport</keyword>
<evidence type="ECO:0000256" key="9">
    <source>
        <dbReference type="SAM" id="MobiDB-lite"/>
    </source>
</evidence>
<evidence type="ECO:0000259" key="12">
    <source>
        <dbReference type="PROSITE" id="PS50929"/>
    </source>
</evidence>
<dbReference type="InterPro" id="IPR011527">
    <property type="entry name" value="ABC1_TM_dom"/>
</dbReference>
<dbReference type="Proteomes" id="UP001345013">
    <property type="component" value="Unassembled WGS sequence"/>
</dbReference>
<evidence type="ECO:0000256" key="10">
    <source>
        <dbReference type="SAM" id="Phobius"/>
    </source>
</evidence>
<dbReference type="InterPro" id="IPR036640">
    <property type="entry name" value="ABC1_TM_sf"/>
</dbReference>
<dbReference type="CDD" id="cd18580">
    <property type="entry name" value="ABC_6TM_ABCC_D2"/>
    <property type="match status" value="1"/>
</dbReference>
<feature type="region of interest" description="Disordered" evidence="9">
    <location>
        <begin position="613"/>
        <end position="637"/>
    </location>
</feature>
<keyword evidence="7 10" id="KW-0472">Membrane</keyword>
<dbReference type="InterPro" id="IPR044746">
    <property type="entry name" value="ABCC_6TM_D1"/>
</dbReference>
<dbReference type="SUPFAM" id="SSF52540">
    <property type="entry name" value="P-loop containing nucleoside triphosphate hydrolases"/>
    <property type="match status" value="2"/>
</dbReference>
<evidence type="ECO:0000313" key="13">
    <source>
        <dbReference type="EMBL" id="KAK5093572.1"/>
    </source>
</evidence>
<dbReference type="SUPFAM" id="SSF90123">
    <property type="entry name" value="ABC transporter transmembrane region"/>
    <property type="match status" value="2"/>
</dbReference>
<evidence type="ECO:0000256" key="3">
    <source>
        <dbReference type="ARBA" id="ARBA00022692"/>
    </source>
</evidence>
<feature type="transmembrane region" description="Helical" evidence="10">
    <location>
        <begin position="802"/>
        <end position="821"/>
    </location>
</feature>
<dbReference type="InterPro" id="IPR044726">
    <property type="entry name" value="ABCC_6TM_D2"/>
</dbReference>
<dbReference type="CDD" id="cd18579">
    <property type="entry name" value="ABC_6TM_ABCC_D1"/>
    <property type="match status" value="1"/>
</dbReference>
<sequence length="1149" mass="126115">MGDLYDLSSQMLAEESAMFALIKTLRVPLVVPVPPRAVLLGLTVCQPILLRELLTYLSAENPSRSTGYGIIGAYALVYTGSALSSGFYWYKQYQFLTMVRACLVSAISWKTAQLDIISVDDPKAAVTLISTDVERIMDGLAPLHDFWANIIQVGIALYLLEEQMGIAFVVPIAIIIICTASTSLISHFANKRQIKWMESVQHRVGITSAMLLSLKAAKMRGIVGTLTGTIHQARLHELKRANQWRSLTLVMVGLSFVPEYLSASMTFVVYILQARANGESFDASRAFTTLSLLIIMTQPLNGLIQSIPGLVGAAGCLGRIGQFLSNGEQLDFRDLYTTDAAGMQSDWTSQAPSNISEVIELRTHSVQHKSARLHDEGVVFRISDGSFGWGKGKNVLKDINLSIPLGRMTCIVGPVASGKSTLCHTFLGETTAIKGQVEFSSLTKEIAFCHQSAYLVNGTIRENIVGYSEPDNTWYDTVVQACGLQEDVSRMSNQHSTVVGSAGINLSGGQRHKVALARAIYARKAVLVLDDIFSGFDTGSEQHVFDEILGPLGLARKHNMTVIFVPHAVKHLPHADYVVALGSSGKIEQQGSFNVLRAQPGYIQALAIGSHDRKQDGVDPEKPCAQENAKENDPVAEADLSRQIDDSAIYRYYLSVAGIVPAVLMLLFAITSASFVSVSTFWLKLWTGASPRLQQSDHYKYVGVYALFQVLAILFLILLVYQLLIILATKTGLEFHSRLLQTVKNASLLFFSMTDNGSITNRFSQDIQLIDSQLPNGLVNLTFAVFVATGQSALIIASSPWVGLTVPVILILFYTIQKYYLRTSRQLRLLDLEAKGPLYTNFVETLNGLATIRAFGWTSSNISSSERLLNRSQKPMYLLSMIQRWLTFVLDMIVAIVAVMVAALAVLRRGDSSFAGVALTQVLQINLTLRGIIIAWTEVETCIGSVNRVKTFSETTPSEHKLLETNVPAIDWPHNGRVELKSLSAAYESAPDRPALRNLDLVIDAGEKFGVCGRSGSGKSSFILALLRTIEVNSGAIRIDDLDLALIRRDVIRQRLNVVPQDALYLPISVRNNLDPLGEASDSELIEALEKVQLWSKFEGGGGLDIVMSDDLLSQGQRQLFCLASAILRRSKIVILDEVTSRQVEHLPH</sequence>
<organism evidence="13 14">
    <name type="scientific">Lithohypha guttulata</name>
    <dbReference type="NCBI Taxonomy" id="1690604"/>
    <lineage>
        <taxon>Eukaryota</taxon>
        <taxon>Fungi</taxon>
        <taxon>Dikarya</taxon>
        <taxon>Ascomycota</taxon>
        <taxon>Pezizomycotina</taxon>
        <taxon>Eurotiomycetes</taxon>
        <taxon>Chaetothyriomycetidae</taxon>
        <taxon>Chaetothyriales</taxon>
        <taxon>Trichomeriaceae</taxon>
        <taxon>Lithohypha</taxon>
    </lineage>
</organism>
<evidence type="ECO:0000256" key="1">
    <source>
        <dbReference type="ARBA" id="ARBA00004141"/>
    </source>
</evidence>
<dbReference type="Pfam" id="PF00005">
    <property type="entry name" value="ABC_tran"/>
    <property type="match status" value="2"/>
</dbReference>
<evidence type="ECO:0000256" key="2">
    <source>
        <dbReference type="ARBA" id="ARBA00022448"/>
    </source>
</evidence>
<evidence type="ECO:0000256" key="6">
    <source>
        <dbReference type="ARBA" id="ARBA00022989"/>
    </source>
</evidence>
<name>A0ABR0KCV2_9EURO</name>
<feature type="transmembrane region" description="Helical" evidence="10">
    <location>
        <begin position="247"/>
        <end position="272"/>
    </location>
</feature>
<dbReference type="PROSITE" id="PS50893">
    <property type="entry name" value="ABC_TRANSPORTER_2"/>
    <property type="match status" value="1"/>
</dbReference>
<dbReference type="PANTHER" id="PTHR24223">
    <property type="entry name" value="ATP-BINDING CASSETTE SUB-FAMILY C"/>
    <property type="match status" value="1"/>
</dbReference>
<evidence type="ECO:0000256" key="5">
    <source>
        <dbReference type="ARBA" id="ARBA00022840"/>
    </source>
</evidence>